<gene>
    <name evidence="4" type="ORF">DXW22_22830</name>
</gene>
<dbReference type="FunFam" id="3.40.50.720:FF:000090">
    <property type="entry name" value="NADP-dependent mannitol dehydrogenase"/>
    <property type="match status" value="1"/>
</dbReference>
<dbReference type="Gene3D" id="3.40.50.720">
    <property type="entry name" value="NAD(P)-binding Rossmann-like Domain"/>
    <property type="match status" value="1"/>
</dbReference>
<dbReference type="PRINTS" id="PR00081">
    <property type="entry name" value="GDHRDH"/>
</dbReference>
<comment type="similarity">
    <text evidence="1">Belongs to the short-chain dehydrogenases/reductases (SDR) family.</text>
</comment>
<dbReference type="SUPFAM" id="SSF51735">
    <property type="entry name" value="NAD(P)-binding Rossmann-fold domains"/>
    <property type="match status" value="1"/>
</dbReference>
<dbReference type="PRINTS" id="PR00080">
    <property type="entry name" value="SDRFAMILY"/>
</dbReference>
<dbReference type="GO" id="GO:0005975">
    <property type="term" value="P:carbohydrate metabolic process"/>
    <property type="evidence" value="ECO:0007669"/>
    <property type="project" value="UniProtKB-ARBA"/>
</dbReference>
<accession>A0A5T5YKT8</accession>
<dbReference type="PANTHER" id="PTHR43008:SF14">
    <property type="entry name" value="DEHYDROGENASE ARBD, PUTATIVE-RELATED"/>
    <property type="match status" value="1"/>
</dbReference>
<dbReference type="PROSITE" id="PS00061">
    <property type="entry name" value="ADH_SHORT"/>
    <property type="match status" value="1"/>
</dbReference>
<organism evidence="4">
    <name type="scientific">Salmonella enterica</name>
    <name type="common">Salmonella choleraesuis</name>
    <dbReference type="NCBI Taxonomy" id="28901"/>
    <lineage>
        <taxon>Bacteria</taxon>
        <taxon>Pseudomonadati</taxon>
        <taxon>Pseudomonadota</taxon>
        <taxon>Gammaproteobacteria</taxon>
        <taxon>Enterobacterales</taxon>
        <taxon>Enterobacteriaceae</taxon>
        <taxon>Salmonella</taxon>
    </lineage>
</organism>
<dbReference type="InterPro" id="IPR020904">
    <property type="entry name" value="Sc_DH/Rdtase_CS"/>
</dbReference>
<evidence type="ECO:0000313" key="4">
    <source>
        <dbReference type="EMBL" id="EBM3648097.1"/>
    </source>
</evidence>
<dbReference type="GO" id="GO:0044281">
    <property type="term" value="P:small molecule metabolic process"/>
    <property type="evidence" value="ECO:0007669"/>
    <property type="project" value="UniProtKB-ARBA"/>
</dbReference>
<dbReference type="EMBL" id="AAGCHW010000101">
    <property type="protein sequence ID" value="EBM3648097.1"/>
    <property type="molecule type" value="Genomic_DNA"/>
</dbReference>
<dbReference type="GO" id="GO:0050664">
    <property type="term" value="F:oxidoreductase activity, acting on NAD(P)H, oxygen as acceptor"/>
    <property type="evidence" value="ECO:0007669"/>
    <property type="project" value="TreeGrafter"/>
</dbReference>
<name>A0A5T5YKT8_SALER</name>
<dbReference type="InterPro" id="IPR002347">
    <property type="entry name" value="SDR_fam"/>
</dbReference>
<dbReference type="Pfam" id="PF13561">
    <property type="entry name" value="adh_short_C2"/>
    <property type="match status" value="1"/>
</dbReference>
<keyword evidence="3" id="KW-0560">Oxidoreductase</keyword>
<sequence length="254" mass="27373">MTLSIFSLKNKVTIVTGGAQGIGKIVSSFLAAAGSDIAIFDIADASDVIDDLRKKFGVKAYAYQCDVTDPDNVTHCIKTAARDMGTLDLLFNNAGICHHKDALLCSPEEWKKVIDVNLNGVFFVAQAFSRFLISQNKTGNIVNTASMSGTIVNIPQNQASYNSSKAAVVHLTKSLAVELASKGIRVNSISPGYIKTEMTGTVRQDWQDFWIDSIPFKRMGTPEELAGAVIYLLSEASTYTSGADLIIDGCFTTI</sequence>
<dbReference type="InterPro" id="IPR036291">
    <property type="entry name" value="NAD(P)-bd_dom_sf"/>
</dbReference>
<dbReference type="PANTHER" id="PTHR43008">
    <property type="entry name" value="BENZIL REDUCTASE"/>
    <property type="match status" value="1"/>
</dbReference>
<evidence type="ECO:0000256" key="2">
    <source>
        <dbReference type="ARBA" id="ARBA00022857"/>
    </source>
</evidence>
<proteinExistence type="inferred from homology"/>
<dbReference type="AlphaFoldDB" id="A0A5T5YKT8"/>
<evidence type="ECO:0000256" key="1">
    <source>
        <dbReference type="ARBA" id="ARBA00006484"/>
    </source>
</evidence>
<keyword evidence="2" id="KW-0521">NADP</keyword>
<comment type="caution">
    <text evidence="4">The sequence shown here is derived from an EMBL/GenBank/DDBJ whole genome shotgun (WGS) entry which is preliminary data.</text>
</comment>
<evidence type="ECO:0000256" key="3">
    <source>
        <dbReference type="ARBA" id="ARBA00023002"/>
    </source>
</evidence>
<protein>
    <submittedName>
        <fullName evidence="4">SDR family oxidoreductase</fullName>
    </submittedName>
</protein>
<reference evidence="4" key="1">
    <citation type="submission" date="2018-08" db="EMBL/GenBank/DDBJ databases">
        <authorList>
            <consortium name="PulseNet: The National Subtyping Network for Foodborne Disease Surveillance"/>
            <person name="Tarr C.L."/>
            <person name="Trees E."/>
            <person name="Katz L.S."/>
            <person name="Carleton-Romer H.A."/>
            <person name="Stroika S."/>
            <person name="Kucerova Z."/>
            <person name="Roache K.F."/>
            <person name="Sabol A.L."/>
            <person name="Besser J."/>
            <person name="Gerner-Smidt P."/>
        </authorList>
    </citation>
    <scope>NUCLEOTIDE SEQUENCE</scope>
    <source>
        <strain evidence="4">PNUSAS048855</strain>
    </source>
</reference>